<dbReference type="GeneID" id="54464033"/>
<evidence type="ECO:0000313" key="4">
    <source>
        <dbReference type="Proteomes" id="UP000504636"/>
    </source>
</evidence>
<reference evidence="3 5" key="1">
    <citation type="journal article" date="2020" name="Stud. Mycol.">
        <title>101 Dothideomycetes genomes: a test case for predicting lifestyles and emergence of pathogens.</title>
        <authorList>
            <person name="Haridas S."/>
            <person name="Albert R."/>
            <person name="Binder M."/>
            <person name="Bloem J."/>
            <person name="Labutti K."/>
            <person name="Salamov A."/>
            <person name="Andreopoulos B."/>
            <person name="Baker S."/>
            <person name="Barry K."/>
            <person name="Bills G."/>
            <person name="Bluhm B."/>
            <person name="Cannon C."/>
            <person name="Castanera R."/>
            <person name="Culley D."/>
            <person name="Daum C."/>
            <person name="Ezra D."/>
            <person name="Gonzalez J."/>
            <person name="Henrissat B."/>
            <person name="Kuo A."/>
            <person name="Liang C."/>
            <person name="Lipzen A."/>
            <person name="Lutzoni F."/>
            <person name="Magnuson J."/>
            <person name="Mondo S."/>
            <person name="Nolan M."/>
            <person name="Ohm R."/>
            <person name="Pangilinan J."/>
            <person name="Park H.-J."/>
            <person name="Ramirez L."/>
            <person name="Alfaro M."/>
            <person name="Sun H."/>
            <person name="Tritt A."/>
            <person name="Yoshinaga Y."/>
            <person name="Zwiers L.-H."/>
            <person name="Turgeon B."/>
            <person name="Goodwin S."/>
            <person name="Spatafora J."/>
            <person name="Crous P."/>
            <person name="Grigoriev I."/>
        </authorList>
    </citation>
    <scope>NUCLEOTIDE SEQUENCE</scope>
    <source>
        <strain evidence="3 5">CBS 304.34</strain>
    </source>
</reference>
<dbReference type="PANTHER" id="PTHR34598">
    <property type="entry name" value="BLL6449 PROTEIN"/>
    <property type="match status" value="1"/>
</dbReference>
<dbReference type="OrthoDB" id="412788at2759"/>
<organism evidence="3">
    <name type="scientific">Mytilinidion resinicola</name>
    <dbReference type="NCBI Taxonomy" id="574789"/>
    <lineage>
        <taxon>Eukaryota</taxon>
        <taxon>Fungi</taxon>
        <taxon>Dikarya</taxon>
        <taxon>Ascomycota</taxon>
        <taxon>Pezizomycotina</taxon>
        <taxon>Dothideomycetes</taxon>
        <taxon>Pleosporomycetidae</taxon>
        <taxon>Mytilinidiales</taxon>
        <taxon>Mytilinidiaceae</taxon>
        <taxon>Mytilinidion</taxon>
    </lineage>
</organism>
<sequence>MNEVTSRLNYTAPLDLYLREKPFYSNVPAPNGVQSNQKVQTYEDIVFHDIRRNIGRFNIDDQGFEVIEYAGKIPQDGEFDSDIWVRSSYYPAVERVLKERFGDVDVLIFDHTTANHFERGGAHPNSHGNRVYVHTPVYSALDGANRVRLHTSEEAARLLKQRCQIINVWRPLFGPLENSPLTFCDYKTVDIDRDYLAADLIFPHYIGEQYLVKHHPNHRWHFLSNQRPEEFTLMKCWDNKPDVARCAATIAHYLQCADQKSHVGVTHTSFSNPNASRNARLRESIEVRCLVFHK</sequence>
<proteinExistence type="inferred from homology"/>
<evidence type="ECO:0008006" key="6">
    <source>
        <dbReference type="Google" id="ProtNLM"/>
    </source>
</evidence>
<dbReference type="Proteomes" id="UP000504636">
    <property type="component" value="Unplaced"/>
</dbReference>
<keyword evidence="1" id="KW-0560">Oxidoreductase</keyword>
<dbReference type="RefSeq" id="XP_033569732.1">
    <property type="nucleotide sequence ID" value="XM_033723140.1"/>
</dbReference>
<evidence type="ECO:0000313" key="5">
    <source>
        <dbReference type="RefSeq" id="XP_033569732.1"/>
    </source>
</evidence>
<reference evidence="5" key="2">
    <citation type="submission" date="2020-04" db="EMBL/GenBank/DDBJ databases">
        <authorList>
            <consortium name="NCBI Genome Project"/>
        </authorList>
    </citation>
    <scope>NUCLEOTIDE SEQUENCE</scope>
    <source>
        <strain evidence="5">CBS 304.34</strain>
    </source>
</reference>
<name>A0A6A6Y2I6_9PEZI</name>
<dbReference type="EMBL" id="MU003721">
    <property type="protein sequence ID" value="KAF2802768.1"/>
    <property type="molecule type" value="Genomic_DNA"/>
</dbReference>
<keyword evidence="4" id="KW-1185">Reference proteome</keyword>
<evidence type="ECO:0000256" key="2">
    <source>
        <dbReference type="ARBA" id="ARBA00023604"/>
    </source>
</evidence>
<reference evidence="5" key="3">
    <citation type="submission" date="2025-04" db="UniProtKB">
        <authorList>
            <consortium name="RefSeq"/>
        </authorList>
    </citation>
    <scope>IDENTIFICATION</scope>
    <source>
        <strain evidence="5">CBS 304.34</strain>
    </source>
</reference>
<protein>
    <recommendedName>
        <fullName evidence="6">Methyltransferase</fullName>
    </recommendedName>
</protein>
<accession>A0A6A6Y2I6</accession>
<dbReference type="PANTHER" id="PTHR34598:SF3">
    <property type="entry name" value="OXIDOREDUCTASE AN1597"/>
    <property type="match status" value="1"/>
</dbReference>
<dbReference type="NCBIfam" id="NF041278">
    <property type="entry name" value="CmcJ_NvfI_EfuI"/>
    <property type="match status" value="1"/>
</dbReference>
<evidence type="ECO:0000256" key="1">
    <source>
        <dbReference type="ARBA" id="ARBA00023002"/>
    </source>
</evidence>
<dbReference type="GO" id="GO:0016491">
    <property type="term" value="F:oxidoreductase activity"/>
    <property type="evidence" value="ECO:0007669"/>
    <property type="project" value="UniProtKB-KW"/>
</dbReference>
<comment type="similarity">
    <text evidence="2">Belongs to the asaB hydroxylase/desaturase family.</text>
</comment>
<gene>
    <name evidence="3 5" type="ORF">BDZ99DRAFT_492026</name>
</gene>
<dbReference type="InterPro" id="IPR044053">
    <property type="entry name" value="AsaB-like"/>
</dbReference>
<evidence type="ECO:0000313" key="3">
    <source>
        <dbReference type="EMBL" id="KAF2802768.1"/>
    </source>
</evidence>
<dbReference type="AlphaFoldDB" id="A0A6A6Y2I6"/>